<keyword evidence="4" id="KW-0249">Electron transport</keyword>
<dbReference type="NCBIfam" id="NF045722">
    <property type="entry name" value="c3_cytochr_TmcA"/>
    <property type="match status" value="1"/>
</dbReference>
<feature type="binding site" description="axial binding residue" evidence="6">
    <location>
        <position position="108"/>
    </location>
    <ligand>
        <name>heme c</name>
        <dbReference type="ChEBI" id="CHEBI:61717"/>
        <label>1</label>
    </ligand>
    <ligandPart>
        <name>Fe</name>
        <dbReference type="ChEBI" id="CHEBI:18248"/>
    </ligandPart>
</feature>
<dbReference type="CDD" id="cd08168">
    <property type="entry name" value="Cytochrom_C3"/>
    <property type="match status" value="1"/>
</dbReference>
<feature type="binding site" description="axial binding residue" evidence="6">
    <location>
        <position position="107"/>
    </location>
    <ligand>
        <name>heme c</name>
        <dbReference type="ChEBI" id="CHEBI:61717"/>
        <label>1</label>
    </ligand>
    <ligandPart>
        <name>Fe</name>
        <dbReference type="ChEBI" id="CHEBI:18248"/>
    </ligandPart>
</feature>
<keyword evidence="5 6" id="KW-0408">Iron</keyword>
<keyword evidence="3 6" id="KW-0479">Metal-binding</keyword>
<keyword evidence="1" id="KW-0813">Transport</keyword>
<protein>
    <submittedName>
        <fullName evidence="8">Acidic cytochrome c3</fullName>
    </submittedName>
</protein>
<dbReference type="OrthoDB" id="9796996at2"/>
<accession>A0A7M3MHH9</accession>
<dbReference type="GO" id="GO:0009055">
    <property type="term" value="F:electron transfer activity"/>
    <property type="evidence" value="ECO:0007669"/>
    <property type="project" value="InterPro"/>
</dbReference>
<evidence type="ECO:0000313" key="8">
    <source>
        <dbReference type="EMBL" id="TVM18945.1"/>
    </source>
</evidence>
<gene>
    <name evidence="8" type="ORF">DPQ33_04480</name>
</gene>
<feature type="binding site" description="axial binding residue" evidence="6">
    <location>
        <position position="59"/>
    </location>
    <ligand>
        <name>heme c</name>
        <dbReference type="ChEBI" id="CHEBI:61717"/>
        <label>1</label>
    </ligand>
    <ligandPart>
        <name>Fe</name>
        <dbReference type="ChEBI" id="CHEBI:18248"/>
    </ligandPart>
</feature>
<dbReference type="PRINTS" id="PR00609">
    <property type="entry name" value="CYTOCHROMEC3"/>
</dbReference>
<sequence length="124" mass="13651">MWLALTAAALVLVALAPGLVHSQADIQVLSNPAFENDQRPPAVFNHDEHNAVAELEDQCWYCHHMDGANPSPDEDSIGIPCADCHSVEAMEDMTPLMMAYHKQCKECHMKEKAGPITCGECHVR</sequence>
<evidence type="ECO:0000313" key="9">
    <source>
        <dbReference type="Proteomes" id="UP000448292"/>
    </source>
</evidence>
<dbReference type="GO" id="GO:0046872">
    <property type="term" value="F:metal ion binding"/>
    <property type="evidence" value="ECO:0007669"/>
    <property type="project" value="UniProtKB-KW"/>
</dbReference>
<dbReference type="SUPFAM" id="SSF48695">
    <property type="entry name" value="Multiheme cytochromes"/>
    <property type="match status" value="1"/>
</dbReference>
<keyword evidence="7" id="KW-0732">Signal</keyword>
<evidence type="ECO:0000256" key="4">
    <source>
        <dbReference type="ARBA" id="ARBA00022982"/>
    </source>
</evidence>
<evidence type="ECO:0000256" key="1">
    <source>
        <dbReference type="ARBA" id="ARBA00022448"/>
    </source>
</evidence>
<dbReference type="AlphaFoldDB" id="A0A7M3MHH9"/>
<feature type="binding site" description="axial binding residue" evidence="6">
    <location>
        <position position="122"/>
    </location>
    <ligand>
        <name>heme c</name>
        <dbReference type="ChEBI" id="CHEBI:61717"/>
        <label>1</label>
    </ligand>
    <ligandPart>
        <name>Fe</name>
        <dbReference type="ChEBI" id="CHEBI:18248"/>
    </ligandPart>
</feature>
<keyword evidence="2 6" id="KW-0349">Heme</keyword>
<evidence type="ECO:0000256" key="6">
    <source>
        <dbReference type="PIRSR" id="PIRSR602322-1"/>
    </source>
</evidence>
<proteinExistence type="predicted"/>
<feature type="binding site" description="axial binding residue" evidence="6">
    <location>
        <position position="104"/>
    </location>
    <ligand>
        <name>heme c</name>
        <dbReference type="ChEBI" id="CHEBI:61717"/>
        <label>1</label>
    </ligand>
    <ligandPart>
        <name>Fe</name>
        <dbReference type="ChEBI" id="CHEBI:18248"/>
    </ligandPart>
</feature>
<feature type="binding site" description="axial binding residue" evidence="6">
    <location>
        <position position="118"/>
    </location>
    <ligand>
        <name>heme c</name>
        <dbReference type="ChEBI" id="CHEBI:61717"/>
        <label>3</label>
    </ligand>
    <ligandPart>
        <name>Fe</name>
        <dbReference type="ChEBI" id="CHEBI:18248"/>
    </ligandPart>
</feature>
<feature type="binding site" description="axial binding residue" evidence="6">
    <location>
        <position position="63"/>
    </location>
    <ligand>
        <name>heme c</name>
        <dbReference type="ChEBI" id="CHEBI:61717"/>
        <label>1</label>
    </ligand>
    <ligandPart>
        <name>Fe</name>
        <dbReference type="ChEBI" id="CHEBI:18248"/>
    </ligandPart>
</feature>
<name>A0A7M3MHH9_9BACT</name>
<feature type="binding site" description="axial binding residue" evidence="6">
    <location>
        <position position="121"/>
    </location>
    <ligand>
        <name>heme c</name>
        <dbReference type="ChEBI" id="CHEBI:61717"/>
        <label>1</label>
    </ligand>
    <ligandPart>
        <name>Fe</name>
        <dbReference type="ChEBI" id="CHEBI:18248"/>
    </ligandPart>
</feature>
<dbReference type="InterPro" id="IPR054899">
    <property type="entry name" value="c3_cytochr_TmcA"/>
</dbReference>
<comment type="caution">
    <text evidence="8">The sequence shown here is derived from an EMBL/GenBank/DDBJ whole genome shotgun (WGS) entry which is preliminary data.</text>
</comment>
<dbReference type="InterPro" id="IPR002322">
    <property type="entry name" value="Cyt_c_III"/>
</dbReference>
<feature type="binding site" description="covalent" evidence="6">
    <location>
        <position position="64"/>
    </location>
    <ligand>
        <name>heme c</name>
        <dbReference type="ChEBI" id="CHEBI:61717"/>
        <label>1</label>
    </ligand>
</feature>
<comment type="cofactor">
    <cofactor evidence="6">
        <name>heme c</name>
        <dbReference type="ChEBI" id="CHEBI:61717"/>
    </cofactor>
    <text evidence="6">Binds 4 heme c groups covalently per monomer.</text>
</comment>
<feature type="binding site" description="axial binding residue" evidence="6">
    <location>
        <position position="46"/>
    </location>
    <ligand>
        <name>heme c</name>
        <dbReference type="ChEBI" id="CHEBI:61717"/>
        <label>1</label>
    </ligand>
    <ligandPart>
        <name>Fe</name>
        <dbReference type="ChEBI" id="CHEBI:18248"/>
    </ligandPart>
</feature>
<evidence type="ECO:0000256" key="2">
    <source>
        <dbReference type="ARBA" id="ARBA00022617"/>
    </source>
</evidence>
<reference evidence="8 9" key="1">
    <citation type="submission" date="2018-06" db="EMBL/GenBank/DDBJ databases">
        <title>Complete genome of Desulfovibrio indonesiensis P37SLT.</title>
        <authorList>
            <person name="Crispim J.S."/>
            <person name="Vidigal P.M.P."/>
            <person name="Silva L.C.F."/>
            <person name="Laguardia C.N."/>
            <person name="Araujo L.C."/>
            <person name="Dias R.S."/>
            <person name="Sousa M.P."/>
            <person name="Paula S.O."/>
            <person name="Silva C."/>
        </authorList>
    </citation>
    <scope>NUCLEOTIDE SEQUENCE [LARGE SCALE GENOMIC DNA]</scope>
    <source>
        <strain evidence="8 9">P37SLT</strain>
    </source>
</reference>
<dbReference type="InterPro" id="IPR036280">
    <property type="entry name" value="Multihaem_cyt_sf"/>
</dbReference>
<feature type="binding site" description="axial binding residue" evidence="6">
    <location>
        <position position="49"/>
    </location>
    <ligand>
        <name>heme c</name>
        <dbReference type="ChEBI" id="CHEBI:61717"/>
        <label>1</label>
    </ligand>
    <ligandPart>
        <name>Fe</name>
        <dbReference type="ChEBI" id="CHEBI:18248"/>
    </ligandPart>
</feature>
<keyword evidence="9" id="KW-1185">Reference proteome</keyword>
<organism evidence="8 9">
    <name type="scientific">Oceanidesulfovibrio indonesiensis</name>
    <dbReference type="NCBI Taxonomy" id="54767"/>
    <lineage>
        <taxon>Bacteria</taxon>
        <taxon>Pseudomonadati</taxon>
        <taxon>Thermodesulfobacteriota</taxon>
        <taxon>Desulfovibrionia</taxon>
        <taxon>Desulfovibrionales</taxon>
        <taxon>Desulfovibrionaceae</taxon>
        <taxon>Oceanidesulfovibrio</taxon>
    </lineage>
</organism>
<dbReference type="GO" id="GO:0020037">
    <property type="term" value="F:heme binding"/>
    <property type="evidence" value="ECO:0007669"/>
    <property type="project" value="InterPro"/>
</dbReference>
<evidence type="ECO:0000256" key="3">
    <source>
        <dbReference type="ARBA" id="ARBA00022723"/>
    </source>
</evidence>
<feature type="signal peptide" evidence="7">
    <location>
        <begin position="1"/>
        <end position="22"/>
    </location>
</feature>
<dbReference type="Gene3D" id="3.90.10.10">
    <property type="entry name" value="Cytochrome C3"/>
    <property type="match status" value="1"/>
</dbReference>
<dbReference type="Proteomes" id="UP000448292">
    <property type="component" value="Unassembled WGS sequence"/>
</dbReference>
<feature type="binding site" description="axial binding residue" evidence="6">
    <location>
        <position position="62"/>
    </location>
    <ligand>
        <name>heme c</name>
        <dbReference type="ChEBI" id="CHEBI:61717"/>
        <label>1</label>
    </ligand>
    <ligandPart>
        <name>Fe</name>
        <dbReference type="ChEBI" id="CHEBI:18248"/>
    </ligandPart>
</feature>
<dbReference type="EMBL" id="QMIE01000003">
    <property type="protein sequence ID" value="TVM18945.1"/>
    <property type="molecule type" value="Genomic_DNA"/>
</dbReference>
<evidence type="ECO:0000256" key="7">
    <source>
        <dbReference type="SAM" id="SignalP"/>
    </source>
</evidence>
<feature type="chain" id="PRO_5029664739" evidence="7">
    <location>
        <begin position="23"/>
        <end position="124"/>
    </location>
</feature>
<evidence type="ECO:0000256" key="5">
    <source>
        <dbReference type="ARBA" id="ARBA00023004"/>
    </source>
</evidence>